<evidence type="ECO:0000259" key="1">
    <source>
        <dbReference type="Pfam" id="PF12315"/>
    </source>
</evidence>
<name>A0A426Z5M4_ENSVE</name>
<sequence length="111" mass="12730">DVRQGYEDEDVDHAIALSLSEEDQKGKAIGKYSHCYKKIPKFACLLKLLIGSILAHEMMHAWLRLKGMYLILGSQPRFHISNRTARYRRYLLVHPLPGGTADWGCFRLVTT</sequence>
<reference evidence="2 3" key="1">
    <citation type="journal article" date="2014" name="Agronomy (Basel)">
        <title>A Draft Genome Sequence for Ensete ventricosum, the Drought-Tolerant Tree Against Hunger.</title>
        <authorList>
            <person name="Harrison J."/>
            <person name="Moore K.A."/>
            <person name="Paszkiewicz K."/>
            <person name="Jones T."/>
            <person name="Grant M."/>
            <person name="Ambacheew D."/>
            <person name="Muzemil S."/>
            <person name="Studholme D.J."/>
        </authorList>
    </citation>
    <scope>NUCLEOTIDE SEQUENCE [LARGE SCALE GENOMIC DNA]</scope>
</reference>
<accession>A0A426Z5M4</accession>
<dbReference type="Proteomes" id="UP000287651">
    <property type="component" value="Unassembled WGS sequence"/>
</dbReference>
<dbReference type="Pfam" id="PF12315">
    <property type="entry name" value="DA1-like"/>
    <property type="match status" value="1"/>
</dbReference>
<proteinExistence type="predicted"/>
<dbReference type="AlphaFoldDB" id="A0A426Z5M4"/>
<evidence type="ECO:0000313" key="3">
    <source>
        <dbReference type="Proteomes" id="UP000287651"/>
    </source>
</evidence>
<feature type="domain" description="Protein DA1-like" evidence="1">
    <location>
        <begin position="45"/>
        <end position="69"/>
    </location>
</feature>
<comment type="caution">
    <text evidence="2">The sequence shown here is derived from an EMBL/GenBank/DDBJ whole genome shotgun (WGS) entry which is preliminary data.</text>
</comment>
<dbReference type="EMBL" id="AMZH03008293">
    <property type="protein sequence ID" value="RRT59269.1"/>
    <property type="molecule type" value="Genomic_DNA"/>
</dbReference>
<protein>
    <recommendedName>
        <fullName evidence="1">Protein DA1-like domain-containing protein</fullName>
    </recommendedName>
</protein>
<organism evidence="2 3">
    <name type="scientific">Ensete ventricosum</name>
    <name type="common">Abyssinian banana</name>
    <name type="synonym">Musa ensete</name>
    <dbReference type="NCBI Taxonomy" id="4639"/>
    <lineage>
        <taxon>Eukaryota</taxon>
        <taxon>Viridiplantae</taxon>
        <taxon>Streptophyta</taxon>
        <taxon>Embryophyta</taxon>
        <taxon>Tracheophyta</taxon>
        <taxon>Spermatophyta</taxon>
        <taxon>Magnoliopsida</taxon>
        <taxon>Liliopsida</taxon>
        <taxon>Zingiberales</taxon>
        <taxon>Musaceae</taxon>
        <taxon>Ensete</taxon>
    </lineage>
</organism>
<feature type="non-terminal residue" evidence="2">
    <location>
        <position position="1"/>
    </location>
</feature>
<dbReference type="InterPro" id="IPR022087">
    <property type="entry name" value="DA1-like_dom"/>
</dbReference>
<gene>
    <name evidence="2" type="ORF">B296_00045978</name>
</gene>
<evidence type="ECO:0000313" key="2">
    <source>
        <dbReference type="EMBL" id="RRT59269.1"/>
    </source>
</evidence>